<dbReference type="Proteomes" id="UP000198748">
    <property type="component" value="Unassembled WGS sequence"/>
</dbReference>
<dbReference type="RefSeq" id="WP_090151387.1">
    <property type="nucleotide sequence ID" value="NZ_FNAN01000008.1"/>
</dbReference>
<dbReference type="PANTHER" id="PTHR33360:SF2">
    <property type="entry name" value="TRANSPOSASE FOR INSERTION SEQUENCE ELEMENT IS200"/>
    <property type="match status" value="1"/>
</dbReference>
<dbReference type="InterPro" id="IPR002686">
    <property type="entry name" value="Transposase_17"/>
</dbReference>
<dbReference type="InterPro" id="IPR036515">
    <property type="entry name" value="Transposase_17_sf"/>
</dbReference>
<organism evidence="2 3">
    <name type="scientific">Dyadobacter soli</name>
    <dbReference type="NCBI Taxonomy" id="659014"/>
    <lineage>
        <taxon>Bacteria</taxon>
        <taxon>Pseudomonadati</taxon>
        <taxon>Bacteroidota</taxon>
        <taxon>Cytophagia</taxon>
        <taxon>Cytophagales</taxon>
        <taxon>Spirosomataceae</taxon>
        <taxon>Dyadobacter</taxon>
    </lineage>
</organism>
<dbReference type="Pfam" id="PF01797">
    <property type="entry name" value="Y1_Tnp"/>
    <property type="match status" value="1"/>
</dbReference>
<sequence length="153" mass="18061">MANTYSQVHLHFIFAPKFRHALIGATWETSLYKYITGIVQARQHKMIAINGMSDHLHMLVGFRTTQSIGDFMQDVKADSSQWINVNRFCGSRFEWQAGYGVFSYSKSQVPNVISYIQTQKEHHRKVTFREEYLSFLEKFEVEYDERYVFKSPE</sequence>
<dbReference type="GO" id="GO:0006313">
    <property type="term" value="P:DNA transposition"/>
    <property type="evidence" value="ECO:0007669"/>
    <property type="project" value="InterPro"/>
</dbReference>
<gene>
    <name evidence="2" type="ORF">SAMN04487996_108256</name>
</gene>
<dbReference type="EMBL" id="FNAN01000008">
    <property type="protein sequence ID" value="SDF03710.1"/>
    <property type="molecule type" value="Genomic_DNA"/>
</dbReference>
<dbReference type="PANTHER" id="PTHR33360">
    <property type="entry name" value="TRANSPOSASE FOR INSERTION SEQUENCE ELEMENT IS200"/>
    <property type="match status" value="1"/>
</dbReference>
<dbReference type="SMART" id="SM01321">
    <property type="entry name" value="Y1_Tnp"/>
    <property type="match status" value="1"/>
</dbReference>
<name>A0A1G7HTE1_9BACT</name>
<protein>
    <submittedName>
        <fullName evidence="2">REP element-mobilizing transposase RayT</fullName>
    </submittedName>
</protein>
<dbReference type="GO" id="GO:0003677">
    <property type="term" value="F:DNA binding"/>
    <property type="evidence" value="ECO:0007669"/>
    <property type="project" value="InterPro"/>
</dbReference>
<dbReference type="SUPFAM" id="SSF143422">
    <property type="entry name" value="Transposase IS200-like"/>
    <property type="match status" value="1"/>
</dbReference>
<keyword evidence="3" id="KW-1185">Reference proteome</keyword>
<proteinExistence type="predicted"/>
<dbReference type="AlphaFoldDB" id="A0A1G7HTE1"/>
<dbReference type="Gene3D" id="3.30.70.1290">
    <property type="entry name" value="Transposase IS200-like"/>
    <property type="match status" value="1"/>
</dbReference>
<accession>A0A1G7HTE1</accession>
<dbReference type="NCBIfam" id="NF033573">
    <property type="entry name" value="transpos_IS200"/>
    <property type="match status" value="1"/>
</dbReference>
<feature type="domain" description="Transposase IS200-like" evidence="1">
    <location>
        <begin position="5"/>
        <end position="119"/>
    </location>
</feature>
<dbReference type="STRING" id="659014.SAMN04487996_108256"/>
<dbReference type="OrthoDB" id="9797997at2"/>
<evidence type="ECO:0000313" key="3">
    <source>
        <dbReference type="Proteomes" id="UP000198748"/>
    </source>
</evidence>
<evidence type="ECO:0000259" key="1">
    <source>
        <dbReference type="SMART" id="SM01321"/>
    </source>
</evidence>
<reference evidence="3" key="1">
    <citation type="submission" date="2016-10" db="EMBL/GenBank/DDBJ databases">
        <authorList>
            <person name="Varghese N."/>
            <person name="Submissions S."/>
        </authorList>
    </citation>
    <scope>NUCLEOTIDE SEQUENCE [LARGE SCALE GENOMIC DNA]</scope>
    <source>
        <strain evidence="3">DSM 25329</strain>
    </source>
</reference>
<dbReference type="GO" id="GO:0004803">
    <property type="term" value="F:transposase activity"/>
    <property type="evidence" value="ECO:0007669"/>
    <property type="project" value="InterPro"/>
</dbReference>
<evidence type="ECO:0000313" key="2">
    <source>
        <dbReference type="EMBL" id="SDF03710.1"/>
    </source>
</evidence>